<organism evidence="1 2">
    <name type="scientific">Flavobacterium lacus</name>
    <dbReference type="NCBI Taxonomy" id="1353778"/>
    <lineage>
        <taxon>Bacteria</taxon>
        <taxon>Pseudomonadati</taxon>
        <taxon>Bacteroidota</taxon>
        <taxon>Flavobacteriia</taxon>
        <taxon>Flavobacteriales</taxon>
        <taxon>Flavobacteriaceae</taxon>
        <taxon>Flavobacterium</taxon>
    </lineage>
</organism>
<name>A0A328WP91_9FLAO</name>
<dbReference type="AlphaFoldDB" id="A0A328WP91"/>
<dbReference type="Pfam" id="PF07920">
    <property type="entry name" value="DUF1684"/>
    <property type="match status" value="1"/>
</dbReference>
<evidence type="ECO:0008006" key="3">
    <source>
        <dbReference type="Google" id="ProtNLM"/>
    </source>
</evidence>
<proteinExistence type="predicted"/>
<gene>
    <name evidence="1" type="ORF">B0I10_11392</name>
</gene>
<dbReference type="OrthoDB" id="5493262at2"/>
<sequence length="198" mass="23207">MKKVVFLFLLTQFAFSQHKFERDSVIQFQKNMNEHYADSAKSPLKKKDVAVFKELEFFPINENYFVTAKFIRTKKEKPFEMKTTTSRKPIYLKYGELHFELDGIPCQLNVYQNVEFSKKPGYKNSLFLPFTDFTSGVESYGGGRYIDLEIQKGKNWTIDFNQAYNPYCAYNEVYSCPIVPQENDLKVEIKAGVKAFKK</sequence>
<dbReference type="PANTHER" id="PTHR41913">
    <property type="entry name" value="DUF1684 DOMAIN-CONTAINING PROTEIN"/>
    <property type="match status" value="1"/>
</dbReference>
<comment type="caution">
    <text evidence="1">The sequence shown here is derived from an EMBL/GenBank/DDBJ whole genome shotgun (WGS) entry which is preliminary data.</text>
</comment>
<dbReference type="RefSeq" id="WP_112086886.1">
    <property type="nucleotide sequence ID" value="NZ_QLSV01000013.1"/>
</dbReference>
<keyword evidence="2" id="KW-1185">Reference proteome</keyword>
<dbReference type="Proteomes" id="UP000249518">
    <property type="component" value="Unassembled WGS sequence"/>
</dbReference>
<evidence type="ECO:0000313" key="2">
    <source>
        <dbReference type="Proteomes" id="UP000249518"/>
    </source>
</evidence>
<dbReference type="PANTHER" id="PTHR41913:SF1">
    <property type="entry name" value="DUF1684 DOMAIN-CONTAINING PROTEIN"/>
    <property type="match status" value="1"/>
</dbReference>
<dbReference type="InterPro" id="IPR012467">
    <property type="entry name" value="DUF1684"/>
</dbReference>
<dbReference type="EMBL" id="QLSV01000013">
    <property type="protein sequence ID" value="RAR46976.1"/>
    <property type="molecule type" value="Genomic_DNA"/>
</dbReference>
<protein>
    <recommendedName>
        <fullName evidence="3">DUF1684 domain-containing protein</fullName>
    </recommendedName>
</protein>
<accession>A0A328WP91</accession>
<evidence type="ECO:0000313" key="1">
    <source>
        <dbReference type="EMBL" id="RAR46976.1"/>
    </source>
</evidence>
<reference evidence="1 2" key="1">
    <citation type="submission" date="2018-06" db="EMBL/GenBank/DDBJ databases">
        <title>Genomic Encyclopedia of Type Strains, Phase III (KMG-III): the genomes of soil and plant-associated and newly described type strains.</title>
        <authorList>
            <person name="Whitman W."/>
        </authorList>
    </citation>
    <scope>NUCLEOTIDE SEQUENCE [LARGE SCALE GENOMIC DNA]</scope>
    <source>
        <strain evidence="1 2">CGMCC 1.12504</strain>
    </source>
</reference>